<evidence type="ECO:0008006" key="3">
    <source>
        <dbReference type="Google" id="ProtNLM"/>
    </source>
</evidence>
<comment type="caution">
    <text evidence="1">The sequence shown here is derived from an EMBL/GenBank/DDBJ whole genome shotgun (WGS) entry which is preliminary data.</text>
</comment>
<protein>
    <recommendedName>
        <fullName evidence="3">PiggyBac transposable element-derived protein domain-containing protein</fullName>
    </recommendedName>
</protein>
<reference evidence="1 2" key="1">
    <citation type="journal article" date="2017" name="Genome Biol. Evol.">
        <title>Phytophthora megakarya and P. palmivora, closely related causal agents of cacao black pod rot, underwent increases in genome sizes and gene numbers by different mechanisms.</title>
        <authorList>
            <person name="Ali S.S."/>
            <person name="Shao J."/>
            <person name="Lary D.J."/>
            <person name="Kronmiller B."/>
            <person name="Shen D."/>
            <person name="Strem M.D."/>
            <person name="Amoako-Attah I."/>
            <person name="Akrofi A.Y."/>
            <person name="Begoude B.A."/>
            <person name="Ten Hoopen G.M."/>
            <person name="Coulibaly K."/>
            <person name="Kebe B.I."/>
            <person name="Melnick R.L."/>
            <person name="Guiltinan M.J."/>
            <person name="Tyler B.M."/>
            <person name="Meinhardt L.W."/>
            <person name="Bailey B.A."/>
        </authorList>
    </citation>
    <scope>NUCLEOTIDE SEQUENCE [LARGE SCALE GENOMIC DNA]</scope>
    <source>
        <strain evidence="2">sbr112.9</strain>
    </source>
</reference>
<dbReference type="Proteomes" id="UP000237271">
    <property type="component" value="Unassembled WGS sequence"/>
</dbReference>
<organism evidence="1 2">
    <name type="scientific">Phytophthora palmivora</name>
    <dbReference type="NCBI Taxonomy" id="4796"/>
    <lineage>
        <taxon>Eukaryota</taxon>
        <taxon>Sar</taxon>
        <taxon>Stramenopiles</taxon>
        <taxon>Oomycota</taxon>
        <taxon>Peronosporomycetes</taxon>
        <taxon>Peronosporales</taxon>
        <taxon>Peronosporaceae</taxon>
        <taxon>Phytophthora</taxon>
    </lineage>
</organism>
<evidence type="ECO:0000313" key="1">
    <source>
        <dbReference type="EMBL" id="POM61908.1"/>
    </source>
</evidence>
<accession>A0A2P4X8N5</accession>
<name>A0A2P4X8N5_9STRA</name>
<keyword evidence="2" id="KW-1185">Reference proteome</keyword>
<evidence type="ECO:0000313" key="2">
    <source>
        <dbReference type="Proteomes" id="UP000237271"/>
    </source>
</evidence>
<dbReference type="EMBL" id="NCKW01015739">
    <property type="protein sequence ID" value="POM61908.1"/>
    <property type="molecule type" value="Genomic_DNA"/>
</dbReference>
<dbReference type="AlphaFoldDB" id="A0A2P4X8N5"/>
<proteinExistence type="predicted"/>
<sequence length="172" mass="19912">MVRYHDETFFTSRSEIALNLSCRFCISTVSLEVRSLLQTLKKTFRWRYRLGKVLSFDEGVVLKRSKFNPKRVSAGQTTQIRQDVLHDVVDYGLGMGGVDVHNQLRLHRYSIQKCVFSWTVNICIVDIAGVNGFIVHCFTLKESGIEPPIYAEYLRRLHNQLLVLQTINFEIT</sequence>
<gene>
    <name evidence="1" type="ORF">PHPALM_29006</name>
</gene>